<dbReference type="AntiFam" id="ANF00109">
    <property type="entry name" value="Shadow ORF (opposite afsK)"/>
</dbReference>
<dbReference type="Proteomes" id="UP000053429">
    <property type="component" value="Unassembled WGS sequence"/>
</dbReference>
<evidence type="ECO:0000256" key="1">
    <source>
        <dbReference type="SAM" id="MobiDB-lite"/>
    </source>
</evidence>
<sequence>MPTMVRALASWIAAMPKSVRTTRPRPRVRVTSVSTRTLPGLMSRWRTPRACTWRSAATRPMPIRAVSHGPSGPSSAMMRSRERPATNSMTIHRRSPSSTTS</sequence>
<keyword evidence="3" id="KW-1185">Reference proteome</keyword>
<organism evidence="2 3">
    <name type="scientific">Streptomyces caeruleatus</name>
    <dbReference type="NCBI Taxonomy" id="661399"/>
    <lineage>
        <taxon>Bacteria</taxon>
        <taxon>Bacillati</taxon>
        <taxon>Actinomycetota</taxon>
        <taxon>Actinomycetes</taxon>
        <taxon>Kitasatosporales</taxon>
        <taxon>Streptomycetaceae</taxon>
        <taxon>Streptomyces</taxon>
    </lineage>
</organism>
<reference evidence="2 3" key="1">
    <citation type="submission" date="2015-10" db="EMBL/GenBank/DDBJ databases">
        <title>Draft genome sequence of Streptomyces caeruleatus NRRL B-24802, type strain for the species Streptomyces caeruleatus.</title>
        <authorList>
            <person name="Ruckert C."/>
            <person name="Winkler A."/>
            <person name="Kalinowski J."/>
            <person name="Kampfer P."/>
            <person name="Glaeser S."/>
        </authorList>
    </citation>
    <scope>NUCLEOTIDE SEQUENCE [LARGE SCALE GENOMIC DNA]</scope>
    <source>
        <strain evidence="2 3">NRRL B-24802</strain>
    </source>
</reference>
<comment type="caution">
    <text evidence="2">The sequence shown here is derived from an EMBL/GenBank/DDBJ whole genome shotgun (WGS) entry which is preliminary data.</text>
</comment>
<evidence type="ECO:0000313" key="2">
    <source>
        <dbReference type="EMBL" id="KUO02388.1"/>
    </source>
</evidence>
<protein>
    <submittedName>
        <fullName evidence="2">Uncharacterized protein</fullName>
    </submittedName>
</protein>
<dbReference type="EMBL" id="LMWY01000024">
    <property type="protein sequence ID" value="KUO02388.1"/>
    <property type="molecule type" value="Genomic_DNA"/>
</dbReference>
<evidence type="ECO:0000313" key="3">
    <source>
        <dbReference type="Proteomes" id="UP000053429"/>
    </source>
</evidence>
<gene>
    <name evidence="2" type="ORF">AQJ67_21310</name>
</gene>
<accession>A0A101U1R3</accession>
<name>A0A101U1R3_9ACTN</name>
<dbReference type="AlphaFoldDB" id="A0A101U1R3"/>
<feature type="compositionally biased region" description="Polar residues" evidence="1">
    <location>
        <begin position="85"/>
        <end position="101"/>
    </location>
</feature>
<proteinExistence type="predicted"/>
<feature type="region of interest" description="Disordered" evidence="1">
    <location>
        <begin position="55"/>
        <end position="101"/>
    </location>
</feature>